<keyword evidence="1" id="KW-0614">Plasmid</keyword>
<dbReference type="EMBL" id="CP013110">
    <property type="protein sequence ID" value="APG93930.1"/>
    <property type="molecule type" value="Genomic_DNA"/>
</dbReference>
<geneLocation type="plasmid" evidence="1 2">
    <name>C</name>
</geneLocation>
<sequence>MNDAISQLAKTAASKSINFCISRMSVSTTARLGEESPFVA</sequence>
<name>A0A1L3LUZ9_9HYPH</name>
<organism evidence="1 2">
    <name type="scientific">Sinorhizobium americanum</name>
    <dbReference type="NCBI Taxonomy" id="194963"/>
    <lineage>
        <taxon>Bacteria</taxon>
        <taxon>Pseudomonadati</taxon>
        <taxon>Pseudomonadota</taxon>
        <taxon>Alphaproteobacteria</taxon>
        <taxon>Hyphomicrobiales</taxon>
        <taxon>Rhizobiaceae</taxon>
        <taxon>Sinorhizobium/Ensifer group</taxon>
        <taxon>Sinorhizobium</taxon>
    </lineage>
</organism>
<dbReference type="Proteomes" id="UP000182306">
    <property type="component" value="Plasmid C"/>
</dbReference>
<evidence type="ECO:0000313" key="2">
    <source>
        <dbReference type="Proteomes" id="UP000182306"/>
    </source>
</evidence>
<keyword evidence="2" id="KW-1185">Reference proteome</keyword>
<protein>
    <submittedName>
        <fullName evidence="1">Uncharacterized protein</fullName>
    </submittedName>
</protein>
<dbReference type="KEGG" id="same:SAMCFNEI73_pC0207"/>
<accession>A0A1L3LUZ9</accession>
<gene>
    <name evidence="1" type="ORF">SAMCFNEI73_pC0207</name>
</gene>
<proteinExistence type="predicted"/>
<reference evidence="1 2" key="1">
    <citation type="submission" date="2015-10" db="EMBL/GenBank/DDBJ databases">
        <title>Genomic differences between typical nodule nitrogen-fixing rhizobial strains and those coming from bean seeds.</title>
        <authorList>
            <person name="Peralta H."/>
            <person name="Aguilar-Vera A."/>
            <person name="Diaz R."/>
            <person name="Mora Y."/>
            <person name="Martinez-Batallar G."/>
            <person name="Salazar E."/>
            <person name="Vargas-Lagunas C."/>
            <person name="Encarnacion S."/>
            <person name="Girard L."/>
            <person name="Mora J."/>
        </authorList>
    </citation>
    <scope>NUCLEOTIDE SEQUENCE [LARGE SCALE GENOMIC DNA]</scope>
    <source>
        <strain evidence="1 2">CFNEI 73</strain>
        <plasmid evidence="1 2">C</plasmid>
    </source>
</reference>
<dbReference type="AlphaFoldDB" id="A0A1L3LUZ9"/>
<evidence type="ECO:0000313" key="1">
    <source>
        <dbReference type="EMBL" id="APG93930.1"/>
    </source>
</evidence>